<dbReference type="EMBL" id="FNRL01000026">
    <property type="protein sequence ID" value="SEA98337.1"/>
    <property type="molecule type" value="Genomic_DNA"/>
</dbReference>
<keyword evidence="1" id="KW-0436">Ligase</keyword>
<proteinExistence type="predicted"/>
<evidence type="ECO:0000313" key="1">
    <source>
        <dbReference type="EMBL" id="SEA98337.1"/>
    </source>
</evidence>
<sequence length="143" mass="15974">MAFFEAQRKRYYPGHANRMPAHLTLIYHTAITAEQLNACTHIPSFKIQITGLVLFKNGVAYEAAGEELFRLHDCLAAQCGAALSFRDQQTFHPHITICNQVTPYKAKRVYEELCNGFAPFEATATGISLNNNKGEALPLLFDV</sequence>
<dbReference type="SUPFAM" id="SSF55144">
    <property type="entry name" value="LigT-like"/>
    <property type="match status" value="1"/>
</dbReference>
<gene>
    <name evidence="1" type="ORF">SAMN05660909_04531</name>
</gene>
<dbReference type="AlphaFoldDB" id="A0A1H4FMP9"/>
<dbReference type="RefSeq" id="WP_168927757.1">
    <property type="nucleotide sequence ID" value="NZ_BKAT01000007.1"/>
</dbReference>
<accession>A0A1H4FMP9</accession>
<keyword evidence="2" id="KW-1185">Reference proteome</keyword>
<dbReference type="Proteomes" id="UP000199656">
    <property type="component" value="Unassembled WGS sequence"/>
</dbReference>
<dbReference type="GO" id="GO:0016874">
    <property type="term" value="F:ligase activity"/>
    <property type="evidence" value="ECO:0007669"/>
    <property type="project" value="UniProtKB-KW"/>
</dbReference>
<name>A0A1H4FMP9_9BACT</name>
<evidence type="ECO:0000313" key="2">
    <source>
        <dbReference type="Proteomes" id="UP000199656"/>
    </source>
</evidence>
<reference evidence="2" key="1">
    <citation type="submission" date="2016-10" db="EMBL/GenBank/DDBJ databases">
        <authorList>
            <person name="Varghese N."/>
            <person name="Submissions S."/>
        </authorList>
    </citation>
    <scope>NUCLEOTIDE SEQUENCE [LARGE SCALE GENOMIC DNA]</scope>
    <source>
        <strain evidence="2">DSM 23920</strain>
    </source>
</reference>
<dbReference type="Pfam" id="PF13563">
    <property type="entry name" value="2_5_RNA_ligase2"/>
    <property type="match status" value="1"/>
</dbReference>
<protein>
    <submittedName>
        <fullName evidence="1">2'-5' RNA ligase superfamily protein</fullName>
    </submittedName>
</protein>
<dbReference type="Gene3D" id="3.90.1140.10">
    <property type="entry name" value="Cyclic phosphodiesterase"/>
    <property type="match status" value="1"/>
</dbReference>
<dbReference type="STRING" id="408074.SAMN05660909_04531"/>
<dbReference type="InterPro" id="IPR009097">
    <property type="entry name" value="Cyclic_Pdiesterase"/>
</dbReference>
<organism evidence="1 2">
    <name type="scientific">Chitinophaga terrae</name>
    <name type="common">ex Kim and Jung 2007</name>
    <dbReference type="NCBI Taxonomy" id="408074"/>
    <lineage>
        <taxon>Bacteria</taxon>
        <taxon>Pseudomonadati</taxon>
        <taxon>Bacteroidota</taxon>
        <taxon>Chitinophagia</taxon>
        <taxon>Chitinophagales</taxon>
        <taxon>Chitinophagaceae</taxon>
        <taxon>Chitinophaga</taxon>
    </lineage>
</organism>